<feature type="domain" description="N-acetyltransferase" evidence="5">
    <location>
        <begin position="3"/>
        <end position="165"/>
    </location>
</feature>
<keyword evidence="1" id="KW-0808">Transferase</keyword>
<dbReference type="SUPFAM" id="SSF55729">
    <property type="entry name" value="Acyl-CoA N-acyltransferases (Nat)"/>
    <property type="match status" value="1"/>
</dbReference>
<comment type="catalytic activity">
    <reaction evidence="3">
        <text>L-methionine sulfoximine + acetyl-CoA = N-acetyl-L-methionine sulfoximine + CoA + H(+)</text>
        <dbReference type="Rhea" id="RHEA:47660"/>
        <dbReference type="ChEBI" id="CHEBI:15378"/>
        <dbReference type="ChEBI" id="CHEBI:57287"/>
        <dbReference type="ChEBI" id="CHEBI:57288"/>
        <dbReference type="ChEBI" id="CHEBI:87826"/>
        <dbReference type="ChEBI" id="CHEBI:87827"/>
    </reaction>
</comment>
<keyword evidence="2" id="KW-0012">Acyltransferase</keyword>
<dbReference type="PANTHER" id="PTHR43072">
    <property type="entry name" value="N-ACETYLTRANSFERASE"/>
    <property type="match status" value="1"/>
</dbReference>
<dbReference type="FunFam" id="3.40.630.30:FF:000026">
    <property type="entry name" value="Phosphinothricin acetyltransferase"/>
    <property type="match status" value="1"/>
</dbReference>
<organism evidence="6 7">
    <name type="scientific">Alsobacter metallidurans</name>
    <dbReference type="NCBI Taxonomy" id="340221"/>
    <lineage>
        <taxon>Bacteria</taxon>
        <taxon>Pseudomonadati</taxon>
        <taxon>Pseudomonadota</taxon>
        <taxon>Alphaproteobacteria</taxon>
        <taxon>Hyphomicrobiales</taxon>
        <taxon>Alsobacteraceae</taxon>
        <taxon>Alsobacter</taxon>
    </lineage>
</organism>
<evidence type="ECO:0000256" key="2">
    <source>
        <dbReference type="ARBA" id="ARBA00023315"/>
    </source>
</evidence>
<dbReference type="EMBL" id="BMES01000003">
    <property type="protein sequence ID" value="GGH33947.1"/>
    <property type="molecule type" value="Genomic_DNA"/>
</dbReference>
<dbReference type="InterPro" id="IPR000182">
    <property type="entry name" value="GNAT_dom"/>
</dbReference>
<evidence type="ECO:0000256" key="3">
    <source>
        <dbReference type="ARBA" id="ARBA00050603"/>
    </source>
</evidence>
<accession>A0A917IAZ8</accession>
<gene>
    <name evidence="6" type="ORF">GCM10007036_46990</name>
</gene>
<dbReference type="Pfam" id="PF00583">
    <property type="entry name" value="Acetyltransf_1"/>
    <property type="match status" value="1"/>
</dbReference>
<evidence type="ECO:0000256" key="4">
    <source>
        <dbReference type="ARBA" id="ARBA00051334"/>
    </source>
</evidence>
<keyword evidence="7" id="KW-1185">Reference proteome</keyword>
<dbReference type="InterPro" id="IPR016181">
    <property type="entry name" value="Acyl_CoA_acyltransferase"/>
</dbReference>
<sequence>MQVTIRDATEDDLPAMLEIYNDAVLNTTAVWTIHTADLENRRALMRERKAKGYPVLVATLGDMLLGYASFGDFRPWDGYGHTVEHSIYVHQHHHGKGVGKAMMPPLIAAARALGKHVMVAGVDAANTSSLQFHQRFGFVEAGRMREVGWKFDRWLDLVLLQKMLD</sequence>
<proteinExistence type="predicted"/>
<comment type="caution">
    <text evidence="6">The sequence shown here is derived from an EMBL/GenBank/DDBJ whole genome shotgun (WGS) entry which is preliminary data.</text>
</comment>
<dbReference type="GO" id="GO:0016747">
    <property type="term" value="F:acyltransferase activity, transferring groups other than amino-acyl groups"/>
    <property type="evidence" value="ECO:0007669"/>
    <property type="project" value="InterPro"/>
</dbReference>
<evidence type="ECO:0000256" key="1">
    <source>
        <dbReference type="ARBA" id="ARBA00022679"/>
    </source>
</evidence>
<evidence type="ECO:0000313" key="6">
    <source>
        <dbReference type="EMBL" id="GGH33947.1"/>
    </source>
</evidence>
<reference evidence="6" key="2">
    <citation type="submission" date="2020-09" db="EMBL/GenBank/DDBJ databases">
        <authorList>
            <person name="Sun Q."/>
            <person name="Zhou Y."/>
        </authorList>
    </citation>
    <scope>NUCLEOTIDE SEQUENCE</scope>
    <source>
        <strain evidence="6">CGMCC 1.12214</strain>
    </source>
</reference>
<dbReference type="CDD" id="cd04301">
    <property type="entry name" value="NAT_SF"/>
    <property type="match status" value="1"/>
</dbReference>
<reference evidence="6" key="1">
    <citation type="journal article" date="2014" name="Int. J. Syst. Evol. Microbiol.">
        <title>Complete genome sequence of Corynebacterium casei LMG S-19264T (=DSM 44701T), isolated from a smear-ripened cheese.</title>
        <authorList>
            <consortium name="US DOE Joint Genome Institute (JGI-PGF)"/>
            <person name="Walter F."/>
            <person name="Albersmeier A."/>
            <person name="Kalinowski J."/>
            <person name="Ruckert C."/>
        </authorList>
    </citation>
    <scope>NUCLEOTIDE SEQUENCE</scope>
    <source>
        <strain evidence="6">CGMCC 1.12214</strain>
    </source>
</reference>
<dbReference type="RefSeq" id="WP_188520230.1">
    <property type="nucleotide sequence ID" value="NZ_BMES01000003.1"/>
</dbReference>
<comment type="catalytic activity">
    <reaction evidence="4">
        <text>L-methionine sulfone + acetyl-CoA = N-acetyl-L-methionine sulfone + CoA + H(+)</text>
        <dbReference type="Rhea" id="RHEA:47656"/>
        <dbReference type="ChEBI" id="CHEBI:15378"/>
        <dbReference type="ChEBI" id="CHEBI:57287"/>
        <dbReference type="ChEBI" id="CHEBI:57288"/>
        <dbReference type="ChEBI" id="CHEBI:87824"/>
        <dbReference type="ChEBI" id="CHEBI:87825"/>
    </reaction>
</comment>
<name>A0A917IAZ8_9HYPH</name>
<protein>
    <submittedName>
        <fullName evidence="6">Phosphinothricin acetyltransferase</fullName>
    </submittedName>
</protein>
<evidence type="ECO:0000313" key="7">
    <source>
        <dbReference type="Proteomes" id="UP000603912"/>
    </source>
</evidence>
<dbReference type="PROSITE" id="PS51186">
    <property type="entry name" value="GNAT"/>
    <property type="match status" value="1"/>
</dbReference>
<dbReference type="Gene3D" id="3.40.630.30">
    <property type="match status" value="1"/>
</dbReference>
<evidence type="ECO:0000259" key="5">
    <source>
        <dbReference type="PROSITE" id="PS51186"/>
    </source>
</evidence>
<dbReference type="PANTHER" id="PTHR43072:SF23">
    <property type="entry name" value="UPF0039 PROTEIN C11D3.02C"/>
    <property type="match status" value="1"/>
</dbReference>
<dbReference type="Proteomes" id="UP000603912">
    <property type="component" value="Unassembled WGS sequence"/>
</dbReference>
<dbReference type="AlphaFoldDB" id="A0A917IAZ8"/>